<dbReference type="GO" id="GO:0051603">
    <property type="term" value="P:proteolysis involved in protein catabolic process"/>
    <property type="evidence" value="ECO:0007669"/>
    <property type="project" value="TreeGrafter"/>
</dbReference>
<dbReference type="Proteomes" id="UP000295380">
    <property type="component" value="Unassembled WGS sequence"/>
</dbReference>
<evidence type="ECO:0000256" key="4">
    <source>
        <dbReference type="ARBA" id="ARBA00022833"/>
    </source>
</evidence>
<evidence type="ECO:0000256" key="1">
    <source>
        <dbReference type="ARBA" id="ARBA00022670"/>
    </source>
</evidence>
<keyword evidence="3 6" id="KW-0378">Hydrolase</keyword>
<protein>
    <submittedName>
        <fullName evidence="8">Peptidase M48-like protein</fullName>
    </submittedName>
</protein>
<sequence>MQRTLLSRLRTPLAIGVVGITLAACSTSPLGRSQLAFYPDDQLEQMGKQSFAQYQQKLPEIGGATYEYVQCVAHAITDEVPADAGIANWEVKVFKDDTANAFALPGGYIGVNSGLLDVTQNQDQLAAVIGHEVGHVLAHHANERVSTQAATQTGLSILQAAAGLDGAAGEQLMGLLGAGAQYGVILPFSRKQESEADKIGLDLMAQAGFNPRASIELWQNMAAQSQGAPPEWLSTHPSDQSRIQGLQARMDQAVPLYQQAQANGERPQCQR</sequence>
<evidence type="ECO:0000256" key="3">
    <source>
        <dbReference type="ARBA" id="ARBA00022801"/>
    </source>
</evidence>
<evidence type="ECO:0000259" key="7">
    <source>
        <dbReference type="Pfam" id="PF01435"/>
    </source>
</evidence>
<dbReference type="EMBL" id="SOBR01000008">
    <property type="protein sequence ID" value="TDU19250.1"/>
    <property type="molecule type" value="Genomic_DNA"/>
</dbReference>
<accession>A0A4R7NGF8</accession>
<comment type="cofactor">
    <cofactor evidence="6">
        <name>Zn(2+)</name>
        <dbReference type="ChEBI" id="CHEBI:29105"/>
    </cofactor>
    <text evidence="6">Binds 1 zinc ion per subunit.</text>
</comment>
<dbReference type="InterPro" id="IPR001915">
    <property type="entry name" value="Peptidase_M48"/>
</dbReference>
<dbReference type="RefSeq" id="WP_133698224.1">
    <property type="nucleotide sequence ID" value="NZ_SOBR01000008.1"/>
</dbReference>
<organism evidence="8 9">
    <name type="scientific">Chromohalobacter marismortui</name>
    <dbReference type="NCBI Taxonomy" id="42055"/>
    <lineage>
        <taxon>Bacteria</taxon>
        <taxon>Pseudomonadati</taxon>
        <taxon>Pseudomonadota</taxon>
        <taxon>Gammaproteobacteria</taxon>
        <taxon>Oceanospirillales</taxon>
        <taxon>Halomonadaceae</taxon>
        <taxon>Chromohalobacter</taxon>
    </lineage>
</organism>
<dbReference type="AlphaFoldDB" id="A0A4R7NGF8"/>
<dbReference type="PANTHER" id="PTHR22726">
    <property type="entry name" value="METALLOENDOPEPTIDASE OMA1"/>
    <property type="match status" value="1"/>
</dbReference>
<keyword evidence="9" id="KW-1185">Reference proteome</keyword>
<dbReference type="Gene3D" id="3.30.2010.10">
    <property type="entry name" value="Metalloproteases ('zincins'), catalytic domain"/>
    <property type="match status" value="1"/>
</dbReference>
<dbReference type="CDD" id="cd07331">
    <property type="entry name" value="M48C_Oma1_like"/>
    <property type="match status" value="1"/>
</dbReference>
<gene>
    <name evidence="8" type="ORF">C8E00_10838</name>
</gene>
<reference evidence="8 9" key="1">
    <citation type="submission" date="2019-03" db="EMBL/GenBank/DDBJ databases">
        <title>Genomic Encyclopedia of Type Strains, Phase IV (KMG-IV): sequencing the most valuable type-strain genomes for metagenomic binning, comparative biology and taxonomic classification.</title>
        <authorList>
            <person name="Goeker M."/>
        </authorList>
    </citation>
    <scope>NUCLEOTIDE SEQUENCE [LARGE SCALE GENOMIC DNA]</scope>
    <source>
        <strain evidence="8 9">DSM 6770</strain>
    </source>
</reference>
<comment type="caution">
    <text evidence="8">The sequence shown here is derived from an EMBL/GenBank/DDBJ whole genome shotgun (WGS) entry which is preliminary data.</text>
</comment>
<dbReference type="PROSITE" id="PS51257">
    <property type="entry name" value="PROKAR_LIPOPROTEIN"/>
    <property type="match status" value="1"/>
</dbReference>
<evidence type="ECO:0000256" key="5">
    <source>
        <dbReference type="ARBA" id="ARBA00023049"/>
    </source>
</evidence>
<dbReference type="GO" id="GO:0004222">
    <property type="term" value="F:metalloendopeptidase activity"/>
    <property type="evidence" value="ECO:0007669"/>
    <property type="project" value="InterPro"/>
</dbReference>
<keyword evidence="5 6" id="KW-0482">Metalloprotease</keyword>
<dbReference type="Pfam" id="PF01435">
    <property type="entry name" value="Peptidase_M48"/>
    <property type="match status" value="1"/>
</dbReference>
<dbReference type="InterPro" id="IPR051156">
    <property type="entry name" value="Mito/Outer_Membr_Metalloprot"/>
</dbReference>
<comment type="similarity">
    <text evidence="6">Belongs to the peptidase M48 family.</text>
</comment>
<dbReference type="GO" id="GO:0016020">
    <property type="term" value="C:membrane"/>
    <property type="evidence" value="ECO:0007669"/>
    <property type="project" value="TreeGrafter"/>
</dbReference>
<keyword evidence="4 6" id="KW-0862">Zinc</keyword>
<evidence type="ECO:0000256" key="6">
    <source>
        <dbReference type="RuleBase" id="RU003983"/>
    </source>
</evidence>
<dbReference type="OrthoDB" id="9810445at2"/>
<name>A0A4R7NGF8_9GAMM</name>
<dbReference type="PANTHER" id="PTHR22726:SF24">
    <property type="entry name" value="M48 FAMILY METALLOPEPTIDASE"/>
    <property type="match status" value="1"/>
</dbReference>
<evidence type="ECO:0000313" key="8">
    <source>
        <dbReference type="EMBL" id="TDU19250.1"/>
    </source>
</evidence>
<dbReference type="GO" id="GO:0046872">
    <property type="term" value="F:metal ion binding"/>
    <property type="evidence" value="ECO:0007669"/>
    <property type="project" value="UniProtKB-KW"/>
</dbReference>
<keyword evidence="2" id="KW-0479">Metal-binding</keyword>
<proteinExistence type="inferred from homology"/>
<feature type="domain" description="Peptidase M48" evidence="7">
    <location>
        <begin position="68"/>
        <end position="249"/>
    </location>
</feature>
<evidence type="ECO:0000256" key="2">
    <source>
        <dbReference type="ARBA" id="ARBA00022723"/>
    </source>
</evidence>
<keyword evidence="1 6" id="KW-0645">Protease</keyword>
<evidence type="ECO:0000313" key="9">
    <source>
        <dbReference type="Proteomes" id="UP000295380"/>
    </source>
</evidence>